<feature type="signal peptide" evidence="3">
    <location>
        <begin position="1"/>
        <end position="26"/>
    </location>
</feature>
<sequence>MKCKKTVLLFLTAALLLMAAHTTVLALPEDETAPSSAYTPETQPPSVSSTEPVESQPVQPGSEPEPTQPEPTQPPQTRPQETQPPDVSYQETDPPVSQEETHPQESQSWLDIFQLPTQTIPTEDVTIPEKENNNTTTTQYVVMGIFMWVVIVLGALITVGILASTHRRKHGK</sequence>
<comment type="caution">
    <text evidence="4">The sequence shown here is derived from an EMBL/GenBank/DDBJ whole genome shotgun (WGS) entry which is preliminary data.</text>
</comment>
<evidence type="ECO:0000256" key="2">
    <source>
        <dbReference type="SAM" id="Phobius"/>
    </source>
</evidence>
<keyword evidence="2" id="KW-0812">Transmembrane</keyword>
<dbReference type="AlphaFoldDB" id="A0A9D0ZHE8"/>
<reference evidence="4" key="1">
    <citation type="submission" date="2020-10" db="EMBL/GenBank/DDBJ databases">
        <authorList>
            <person name="Gilroy R."/>
        </authorList>
    </citation>
    <scope>NUCLEOTIDE SEQUENCE</scope>
    <source>
        <strain evidence="4">ChiSjej1B19-3389</strain>
    </source>
</reference>
<organism evidence="4 5">
    <name type="scientific">Candidatus Scatavimonas merdigallinarum</name>
    <dbReference type="NCBI Taxonomy" id="2840914"/>
    <lineage>
        <taxon>Bacteria</taxon>
        <taxon>Bacillati</taxon>
        <taxon>Bacillota</taxon>
        <taxon>Clostridia</taxon>
        <taxon>Eubacteriales</taxon>
        <taxon>Oscillospiraceae</taxon>
        <taxon>Oscillospiraceae incertae sedis</taxon>
        <taxon>Candidatus Scatavimonas</taxon>
    </lineage>
</organism>
<keyword evidence="2" id="KW-0472">Membrane</keyword>
<evidence type="ECO:0000313" key="5">
    <source>
        <dbReference type="Proteomes" id="UP000886787"/>
    </source>
</evidence>
<dbReference type="EMBL" id="DVFW01000018">
    <property type="protein sequence ID" value="HIQ80261.1"/>
    <property type="molecule type" value="Genomic_DNA"/>
</dbReference>
<feature type="region of interest" description="Disordered" evidence="1">
    <location>
        <begin position="31"/>
        <end position="106"/>
    </location>
</feature>
<keyword evidence="3" id="KW-0732">Signal</keyword>
<evidence type="ECO:0000256" key="1">
    <source>
        <dbReference type="SAM" id="MobiDB-lite"/>
    </source>
</evidence>
<proteinExistence type="predicted"/>
<reference evidence="4" key="2">
    <citation type="journal article" date="2021" name="PeerJ">
        <title>Extensive microbial diversity within the chicken gut microbiome revealed by metagenomics and culture.</title>
        <authorList>
            <person name="Gilroy R."/>
            <person name="Ravi A."/>
            <person name="Getino M."/>
            <person name="Pursley I."/>
            <person name="Horton D.L."/>
            <person name="Alikhan N.F."/>
            <person name="Baker D."/>
            <person name="Gharbi K."/>
            <person name="Hall N."/>
            <person name="Watson M."/>
            <person name="Adriaenssens E.M."/>
            <person name="Foster-Nyarko E."/>
            <person name="Jarju S."/>
            <person name="Secka A."/>
            <person name="Antonio M."/>
            <person name="Oren A."/>
            <person name="Chaudhuri R.R."/>
            <person name="La Ragione R."/>
            <person name="Hildebrand F."/>
            <person name="Pallen M.J."/>
        </authorList>
    </citation>
    <scope>NUCLEOTIDE SEQUENCE</scope>
    <source>
        <strain evidence="4">ChiSjej1B19-3389</strain>
    </source>
</reference>
<feature type="compositionally biased region" description="Pro residues" evidence="1">
    <location>
        <begin position="66"/>
        <end position="77"/>
    </location>
</feature>
<dbReference type="Proteomes" id="UP000886787">
    <property type="component" value="Unassembled WGS sequence"/>
</dbReference>
<evidence type="ECO:0000313" key="4">
    <source>
        <dbReference type="EMBL" id="HIQ80261.1"/>
    </source>
</evidence>
<accession>A0A9D0ZHE8</accession>
<gene>
    <name evidence="4" type="ORF">IAD32_03125</name>
</gene>
<feature type="chain" id="PRO_5038491174" evidence="3">
    <location>
        <begin position="27"/>
        <end position="172"/>
    </location>
</feature>
<keyword evidence="2" id="KW-1133">Transmembrane helix</keyword>
<protein>
    <submittedName>
        <fullName evidence="4">Uncharacterized protein</fullName>
    </submittedName>
</protein>
<name>A0A9D0ZHE8_9FIRM</name>
<evidence type="ECO:0000256" key="3">
    <source>
        <dbReference type="SAM" id="SignalP"/>
    </source>
</evidence>
<feature type="transmembrane region" description="Helical" evidence="2">
    <location>
        <begin position="140"/>
        <end position="163"/>
    </location>
</feature>
<feature type="compositionally biased region" description="Low complexity" evidence="1">
    <location>
        <begin position="39"/>
        <end position="58"/>
    </location>
</feature>